<evidence type="ECO:0000313" key="2">
    <source>
        <dbReference type="EMBL" id="TEB09027.1"/>
    </source>
</evidence>
<name>A0A4Y7RL28_COPMI</name>
<keyword evidence="3" id="KW-1185">Reference proteome</keyword>
<dbReference type="OrthoDB" id="3051324at2759"/>
<evidence type="ECO:0000313" key="3">
    <source>
        <dbReference type="Proteomes" id="UP000298030"/>
    </source>
</evidence>
<reference evidence="2 3" key="1">
    <citation type="journal article" date="2019" name="Nat. Ecol. Evol.">
        <title>Megaphylogeny resolves global patterns of mushroom evolution.</title>
        <authorList>
            <person name="Varga T."/>
            <person name="Krizsan K."/>
            <person name="Foldi C."/>
            <person name="Dima B."/>
            <person name="Sanchez-Garcia M."/>
            <person name="Sanchez-Ramirez S."/>
            <person name="Szollosi G.J."/>
            <person name="Szarkandi J.G."/>
            <person name="Papp V."/>
            <person name="Albert L."/>
            <person name="Andreopoulos W."/>
            <person name="Angelini C."/>
            <person name="Antonin V."/>
            <person name="Barry K.W."/>
            <person name="Bougher N.L."/>
            <person name="Buchanan P."/>
            <person name="Buyck B."/>
            <person name="Bense V."/>
            <person name="Catcheside P."/>
            <person name="Chovatia M."/>
            <person name="Cooper J."/>
            <person name="Damon W."/>
            <person name="Desjardin D."/>
            <person name="Finy P."/>
            <person name="Geml J."/>
            <person name="Haridas S."/>
            <person name="Hughes K."/>
            <person name="Justo A."/>
            <person name="Karasinski D."/>
            <person name="Kautmanova I."/>
            <person name="Kiss B."/>
            <person name="Kocsube S."/>
            <person name="Kotiranta H."/>
            <person name="LaButti K.M."/>
            <person name="Lechner B.E."/>
            <person name="Liimatainen K."/>
            <person name="Lipzen A."/>
            <person name="Lukacs Z."/>
            <person name="Mihaltcheva S."/>
            <person name="Morgado L.N."/>
            <person name="Niskanen T."/>
            <person name="Noordeloos M.E."/>
            <person name="Ohm R.A."/>
            <person name="Ortiz-Santana B."/>
            <person name="Ovrebo C."/>
            <person name="Racz N."/>
            <person name="Riley R."/>
            <person name="Savchenko A."/>
            <person name="Shiryaev A."/>
            <person name="Soop K."/>
            <person name="Spirin V."/>
            <person name="Szebenyi C."/>
            <person name="Tomsovsky M."/>
            <person name="Tulloss R.E."/>
            <person name="Uehling J."/>
            <person name="Grigoriev I.V."/>
            <person name="Vagvolgyi C."/>
            <person name="Papp T."/>
            <person name="Martin F.M."/>
            <person name="Miettinen O."/>
            <person name="Hibbett D.S."/>
            <person name="Nagy L.G."/>
        </authorList>
    </citation>
    <scope>NUCLEOTIDE SEQUENCE [LARGE SCALE GENOMIC DNA]</scope>
    <source>
        <strain evidence="2 3">FP101781</strain>
    </source>
</reference>
<feature type="domain" description="Reverse transcriptase" evidence="1">
    <location>
        <begin position="1"/>
        <end position="104"/>
    </location>
</feature>
<sequence>MADLPEFIPTDTADIQLGRVSITHLEQADDVVLMSTTAEGLQRKLDGMSRWCAKNFMLFNASKSAVMIIGGRAKHAALFSVGVGEGERVEIGVVATVTYLGITLSSRTDQFMRKHYTDKAAMAKRASRVISGVQQLVGTLPVQVATHLYMALVDPHLTHGCEVVLDHVDGAREEMEAVQNMFVRKVIRVGMRCMEVILFTETGLIPIRYRRLEFSLRFLVYATQCPRGHYVREAMEEAVKLDFGGDKSWISDLRTTIQRLPFHCAFPTHDLLGDPDVVGHLIKIVRDGARVDLQRRVEASPKLYLLHGRMEKDEDGGLTRTVPVFLRHYLKVANPAHRVALSQVLLSGHKYAVETGRRGKSYRARVDRTCRLCNQVVETPEHVWLECDVAGQLVQLRRDMVGDVGALCTPNELDWMTEADGDIVETMKRLVALRSAVSRVAQYAFDVSRFMAREVQW</sequence>
<dbReference type="EMBL" id="QPFP01000526">
    <property type="protein sequence ID" value="TEB09027.1"/>
    <property type="molecule type" value="Genomic_DNA"/>
</dbReference>
<organism evidence="2 3">
    <name type="scientific">Coprinellus micaceus</name>
    <name type="common">Glistening ink-cap mushroom</name>
    <name type="synonym">Coprinus micaceus</name>
    <dbReference type="NCBI Taxonomy" id="71717"/>
    <lineage>
        <taxon>Eukaryota</taxon>
        <taxon>Fungi</taxon>
        <taxon>Dikarya</taxon>
        <taxon>Basidiomycota</taxon>
        <taxon>Agaricomycotina</taxon>
        <taxon>Agaricomycetes</taxon>
        <taxon>Agaricomycetidae</taxon>
        <taxon>Agaricales</taxon>
        <taxon>Agaricineae</taxon>
        <taxon>Psathyrellaceae</taxon>
        <taxon>Coprinellus</taxon>
    </lineage>
</organism>
<dbReference type="PANTHER" id="PTHR47027">
    <property type="entry name" value="REVERSE TRANSCRIPTASE DOMAIN-CONTAINING PROTEIN"/>
    <property type="match status" value="1"/>
</dbReference>
<accession>A0A4Y7RL28</accession>
<dbReference type="InterPro" id="IPR000477">
    <property type="entry name" value="RT_dom"/>
</dbReference>
<dbReference type="Proteomes" id="UP000298030">
    <property type="component" value="Unassembled WGS sequence"/>
</dbReference>
<dbReference type="STRING" id="71717.A0A4Y7RL28"/>
<evidence type="ECO:0000259" key="1">
    <source>
        <dbReference type="PROSITE" id="PS50878"/>
    </source>
</evidence>
<protein>
    <recommendedName>
        <fullName evidence="1">Reverse transcriptase domain-containing protein</fullName>
    </recommendedName>
</protein>
<dbReference type="PROSITE" id="PS50878">
    <property type="entry name" value="RT_POL"/>
    <property type="match status" value="1"/>
</dbReference>
<gene>
    <name evidence="2" type="ORF">FA13DRAFT_1653802</name>
</gene>
<dbReference type="AlphaFoldDB" id="A0A4Y7RL28"/>
<dbReference type="PANTHER" id="PTHR47027:SF20">
    <property type="entry name" value="REVERSE TRANSCRIPTASE-LIKE PROTEIN WITH RNA-DIRECTED DNA POLYMERASE DOMAIN"/>
    <property type="match status" value="1"/>
</dbReference>
<comment type="caution">
    <text evidence="2">The sequence shown here is derived from an EMBL/GenBank/DDBJ whole genome shotgun (WGS) entry which is preliminary data.</text>
</comment>
<proteinExistence type="predicted"/>